<dbReference type="InterPro" id="IPR013785">
    <property type="entry name" value="Aldolase_TIM"/>
</dbReference>
<protein>
    <recommendedName>
        <fullName evidence="2">GMP reductase</fullName>
        <ecNumber evidence="1">1.7.1.7</ecNumber>
    </recommendedName>
    <alternativeName>
        <fullName evidence="6">Guanosine 5'-monophosphate oxidoreductase</fullName>
    </alternativeName>
</protein>
<keyword evidence="5" id="KW-0560">Oxidoreductase</keyword>
<proteinExistence type="inferred from homology"/>
<keyword evidence="3" id="KW-0521">NADP</keyword>
<dbReference type="InterPro" id="IPR001093">
    <property type="entry name" value="IMP_DH_GMPRt"/>
</dbReference>
<evidence type="ECO:0000256" key="7">
    <source>
        <dbReference type="ARBA" id="ARBA00048616"/>
    </source>
</evidence>
<dbReference type="HAMAP" id="MF_00596">
    <property type="entry name" value="GMP_reduct_type1"/>
    <property type="match status" value="1"/>
</dbReference>
<dbReference type="InterPro" id="IPR050139">
    <property type="entry name" value="GMP_reductase"/>
</dbReference>
<dbReference type="SUPFAM" id="SSF51412">
    <property type="entry name" value="Inosine monophosphate dehydrogenase (IMPDH)"/>
    <property type="match status" value="1"/>
</dbReference>
<organism evidence="9">
    <name type="scientific">viral metagenome</name>
    <dbReference type="NCBI Taxonomy" id="1070528"/>
    <lineage>
        <taxon>unclassified sequences</taxon>
        <taxon>metagenomes</taxon>
        <taxon>organismal metagenomes</taxon>
    </lineage>
</organism>
<accession>A0A6C0C020</accession>
<feature type="domain" description="IMP dehydrogenase/GMP reductase" evidence="8">
    <location>
        <begin position="9"/>
        <end position="331"/>
    </location>
</feature>
<dbReference type="GO" id="GO:0009117">
    <property type="term" value="P:nucleotide metabolic process"/>
    <property type="evidence" value="ECO:0007669"/>
    <property type="project" value="InterPro"/>
</dbReference>
<evidence type="ECO:0000256" key="3">
    <source>
        <dbReference type="ARBA" id="ARBA00022857"/>
    </source>
</evidence>
<comment type="catalytic activity">
    <reaction evidence="7">
        <text>IMP + NH4(+) + NADP(+) = GMP + NADPH + 2 H(+)</text>
        <dbReference type="Rhea" id="RHEA:17185"/>
        <dbReference type="ChEBI" id="CHEBI:15378"/>
        <dbReference type="ChEBI" id="CHEBI:28938"/>
        <dbReference type="ChEBI" id="CHEBI:57783"/>
        <dbReference type="ChEBI" id="CHEBI:58053"/>
        <dbReference type="ChEBI" id="CHEBI:58115"/>
        <dbReference type="ChEBI" id="CHEBI:58349"/>
        <dbReference type="EC" id="1.7.1.7"/>
    </reaction>
</comment>
<dbReference type="Pfam" id="PF00478">
    <property type="entry name" value="IMPDH"/>
    <property type="match status" value="1"/>
</dbReference>
<evidence type="ECO:0000256" key="6">
    <source>
        <dbReference type="ARBA" id="ARBA00030699"/>
    </source>
</evidence>
<evidence type="ECO:0000313" key="9">
    <source>
        <dbReference type="EMBL" id="QHS96893.1"/>
    </source>
</evidence>
<dbReference type="EMBL" id="MN739281">
    <property type="protein sequence ID" value="QHS96893.1"/>
    <property type="molecule type" value="Genomic_DNA"/>
</dbReference>
<evidence type="ECO:0000259" key="8">
    <source>
        <dbReference type="Pfam" id="PF00478"/>
    </source>
</evidence>
<dbReference type="EC" id="1.7.1.7" evidence="1"/>
<dbReference type="Gene3D" id="3.20.20.70">
    <property type="entry name" value="Aldolase class I"/>
    <property type="match status" value="1"/>
</dbReference>
<dbReference type="PIRSF" id="PIRSF000235">
    <property type="entry name" value="GMP_reductase"/>
    <property type="match status" value="1"/>
</dbReference>
<evidence type="ECO:0000256" key="5">
    <source>
        <dbReference type="ARBA" id="ARBA00023002"/>
    </source>
</evidence>
<dbReference type="CDD" id="cd00381">
    <property type="entry name" value="IMPDH"/>
    <property type="match status" value="1"/>
</dbReference>
<dbReference type="GO" id="GO:0003920">
    <property type="term" value="F:GMP reductase activity"/>
    <property type="evidence" value="ECO:0007669"/>
    <property type="project" value="UniProtKB-EC"/>
</dbReference>
<dbReference type="InterPro" id="IPR005993">
    <property type="entry name" value="GMPR"/>
</dbReference>
<sequence>MKIEDGIKYDFNDVLIRPKRSNLSSRSQVDLEREITFLHSKRVWKGVPLLVANMDTTGTFETYRALAPHKMITCLHKHYNVEDYPTDMDPNYYAVSTGISVPDLQKLDNIIKKINPYFVVVDVANGYSSKFVDFCAHLRCDYPDLTIIAGNVATSDMVQELLISAKVDVVKCGIGSGSVCSTRLKTGVGMPQLSVCSECSEVANGLNGHIVSDGGCQRPGDVAKAFGAGAHFVMMGGMMAGHEESGGDTVEENGKKYKLFYGMSSEHAQNKHCGGMAKYRSSEGKLRKIPHKGSIDTTIQDVFGGLRSTGTYMGASRIKDFPKCCTFVRVNGQVNEVYSRTEFIV</sequence>
<evidence type="ECO:0000256" key="1">
    <source>
        <dbReference type="ARBA" id="ARBA00012678"/>
    </source>
</evidence>
<dbReference type="PANTHER" id="PTHR43170">
    <property type="entry name" value="GMP REDUCTASE"/>
    <property type="match status" value="1"/>
</dbReference>
<dbReference type="NCBIfam" id="NF003470">
    <property type="entry name" value="PRK05096.1"/>
    <property type="match status" value="1"/>
</dbReference>
<keyword evidence="4" id="KW-0630">Potassium</keyword>
<reference evidence="9" key="1">
    <citation type="journal article" date="2020" name="Nature">
        <title>Giant virus diversity and host interactions through global metagenomics.</title>
        <authorList>
            <person name="Schulz F."/>
            <person name="Roux S."/>
            <person name="Paez-Espino D."/>
            <person name="Jungbluth S."/>
            <person name="Walsh D.A."/>
            <person name="Denef V.J."/>
            <person name="McMahon K.D."/>
            <person name="Konstantinidis K.T."/>
            <person name="Eloe-Fadrosh E.A."/>
            <person name="Kyrpides N.C."/>
            <person name="Woyke T."/>
        </authorList>
    </citation>
    <scope>NUCLEOTIDE SEQUENCE</scope>
    <source>
        <strain evidence="9">GVMAG-M-3300020166-5</strain>
    </source>
</reference>
<evidence type="ECO:0000256" key="2">
    <source>
        <dbReference type="ARBA" id="ARBA00015800"/>
    </source>
</evidence>
<dbReference type="AlphaFoldDB" id="A0A6C0C020"/>
<evidence type="ECO:0000256" key="4">
    <source>
        <dbReference type="ARBA" id="ARBA00022958"/>
    </source>
</evidence>
<dbReference type="GO" id="GO:1902560">
    <property type="term" value="C:GMP reductase complex"/>
    <property type="evidence" value="ECO:0007669"/>
    <property type="project" value="InterPro"/>
</dbReference>
<dbReference type="PANTHER" id="PTHR43170:SF5">
    <property type="entry name" value="GMP REDUCTASE"/>
    <property type="match status" value="1"/>
</dbReference>
<dbReference type="SMART" id="SM01240">
    <property type="entry name" value="IMPDH"/>
    <property type="match status" value="1"/>
</dbReference>
<name>A0A6C0C020_9ZZZZ</name>